<proteinExistence type="predicted"/>
<feature type="region of interest" description="Disordered" evidence="2">
    <location>
        <begin position="214"/>
        <end position="241"/>
    </location>
</feature>
<evidence type="ECO:0000313" key="5">
    <source>
        <dbReference type="Proteomes" id="UP000238479"/>
    </source>
</evidence>
<evidence type="ECO:0000313" key="4">
    <source>
        <dbReference type="EMBL" id="PRQ27553.1"/>
    </source>
</evidence>
<dbReference type="EMBL" id="PDCK01000044">
    <property type="protein sequence ID" value="PRQ27553.1"/>
    <property type="molecule type" value="Genomic_DNA"/>
</dbReference>
<protein>
    <submittedName>
        <fullName evidence="4">Putative RNA-directed DNA polymerase</fullName>
        <ecNumber evidence="4">2.7.7.49</ecNumber>
    </submittedName>
</protein>
<name>A0A2P6Q059_ROSCH</name>
<dbReference type="Gene3D" id="4.10.60.10">
    <property type="entry name" value="Zinc finger, CCHC-type"/>
    <property type="match status" value="1"/>
</dbReference>
<dbReference type="InterPro" id="IPR001878">
    <property type="entry name" value="Znf_CCHC"/>
</dbReference>
<dbReference type="AlphaFoldDB" id="A0A2P6Q059"/>
<evidence type="ECO:0000256" key="2">
    <source>
        <dbReference type="SAM" id="MobiDB-lite"/>
    </source>
</evidence>
<dbReference type="Proteomes" id="UP000238479">
    <property type="component" value="Chromosome 6"/>
</dbReference>
<comment type="caution">
    <text evidence="4">The sequence shown here is derived from an EMBL/GenBank/DDBJ whole genome shotgun (WGS) entry which is preliminary data.</text>
</comment>
<keyword evidence="4" id="KW-0808">Transferase</keyword>
<dbReference type="PROSITE" id="PS50158">
    <property type="entry name" value="ZF_CCHC"/>
    <property type="match status" value="1"/>
</dbReference>
<gene>
    <name evidence="4" type="ORF">RchiOBHm_Chr6g0306511</name>
</gene>
<keyword evidence="1" id="KW-0862">Zinc</keyword>
<dbReference type="GO" id="GO:0003676">
    <property type="term" value="F:nucleic acid binding"/>
    <property type="evidence" value="ECO:0007669"/>
    <property type="project" value="InterPro"/>
</dbReference>
<reference evidence="4 5" key="1">
    <citation type="journal article" date="2018" name="Nat. Genet.">
        <title>The Rosa genome provides new insights in the design of modern roses.</title>
        <authorList>
            <person name="Bendahmane M."/>
        </authorList>
    </citation>
    <scope>NUCLEOTIDE SEQUENCE [LARGE SCALE GENOMIC DNA]</scope>
    <source>
        <strain evidence="5">cv. Old Blush</strain>
    </source>
</reference>
<keyword evidence="4" id="KW-0695">RNA-directed DNA polymerase</keyword>
<feature type="compositionally biased region" description="Low complexity" evidence="2">
    <location>
        <begin position="214"/>
        <end position="223"/>
    </location>
</feature>
<dbReference type="Gramene" id="PRQ27553">
    <property type="protein sequence ID" value="PRQ27553"/>
    <property type="gene ID" value="RchiOBHm_Chr6g0306511"/>
</dbReference>
<dbReference type="EC" id="2.7.7.49" evidence="4"/>
<feature type="domain" description="CCHC-type" evidence="3">
    <location>
        <begin position="250"/>
        <end position="265"/>
    </location>
</feature>
<sequence length="285" mass="32089">MNSGYSLHNIEPLNGSNFKTWKERIELYLGLQGLDVCLREPQPVLNETEAIIVKHREWHRTNRMAKLIMKQTMSPVVRGSVAEPDTALGFMTAIGLKFKENEKAEISALLDQLLGMKFDTSESVREHIMKIIHKTTRLGELEIAFSDAFIVHLALIRLPPSFGPLKTAYFSQKEKWDLNELIAICVQEEELIKSHRTVSVNLVNKQKWKGKGKAVASSAANSGEGTSGTKPYQLGPKKGVNKGKKPGTFKCFFCKKEGHIKKNCKGFKDWLVKKGLHNKEGTKEK</sequence>
<dbReference type="GO" id="GO:0008270">
    <property type="term" value="F:zinc ion binding"/>
    <property type="evidence" value="ECO:0007669"/>
    <property type="project" value="UniProtKB-KW"/>
</dbReference>
<accession>A0A2P6Q059</accession>
<keyword evidence="5" id="KW-1185">Reference proteome</keyword>
<dbReference type="Pfam" id="PF14223">
    <property type="entry name" value="Retrotran_gag_2"/>
    <property type="match status" value="1"/>
</dbReference>
<organism evidence="4 5">
    <name type="scientific">Rosa chinensis</name>
    <name type="common">China rose</name>
    <dbReference type="NCBI Taxonomy" id="74649"/>
    <lineage>
        <taxon>Eukaryota</taxon>
        <taxon>Viridiplantae</taxon>
        <taxon>Streptophyta</taxon>
        <taxon>Embryophyta</taxon>
        <taxon>Tracheophyta</taxon>
        <taxon>Spermatophyta</taxon>
        <taxon>Magnoliopsida</taxon>
        <taxon>eudicotyledons</taxon>
        <taxon>Gunneridae</taxon>
        <taxon>Pentapetalae</taxon>
        <taxon>rosids</taxon>
        <taxon>fabids</taxon>
        <taxon>Rosales</taxon>
        <taxon>Rosaceae</taxon>
        <taxon>Rosoideae</taxon>
        <taxon>Rosoideae incertae sedis</taxon>
        <taxon>Rosa</taxon>
    </lineage>
</organism>
<keyword evidence="4" id="KW-0548">Nucleotidyltransferase</keyword>
<keyword evidence="1" id="KW-0479">Metal-binding</keyword>
<dbReference type="GO" id="GO:0003964">
    <property type="term" value="F:RNA-directed DNA polymerase activity"/>
    <property type="evidence" value="ECO:0007669"/>
    <property type="project" value="UniProtKB-KW"/>
</dbReference>
<keyword evidence="1" id="KW-0863">Zinc-finger</keyword>
<evidence type="ECO:0000256" key="1">
    <source>
        <dbReference type="PROSITE-ProRule" id="PRU00047"/>
    </source>
</evidence>
<dbReference type="PANTHER" id="PTHR35317">
    <property type="entry name" value="OS04G0629600 PROTEIN"/>
    <property type="match status" value="1"/>
</dbReference>
<dbReference type="STRING" id="74649.A0A2P6Q059"/>
<dbReference type="PANTHER" id="PTHR35317:SF42">
    <property type="entry name" value="RETROTRANSPOSON GAG DOMAIN-CONTAINING PROTEIN"/>
    <property type="match status" value="1"/>
</dbReference>
<dbReference type="InterPro" id="IPR036875">
    <property type="entry name" value="Znf_CCHC_sf"/>
</dbReference>
<dbReference type="SUPFAM" id="SSF57756">
    <property type="entry name" value="Retrovirus zinc finger-like domains"/>
    <property type="match status" value="1"/>
</dbReference>
<evidence type="ECO:0000259" key="3">
    <source>
        <dbReference type="PROSITE" id="PS50158"/>
    </source>
</evidence>